<organism evidence="4 5">
    <name type="scientific">Actinomadura craniellae</name>
    <dbReference type="NCBI Taxonomy" id="2231787"/>
    <lineage>
        <taxon>Bacteria</taxon>
        <taxon>Bacillati</taxon>
        <taxon>Actinomycetota</taxon>
        <taxon>Actinomycetes</taxon>
        <taxon>Streptosporangiales</taxon>
        <taxon>Thermomonosporaceae</taxon>
        <taxon>Actinomadura</taxon>
    </lineage>
</organism>
<feature type="domain" description="Pyridoxamine 5'-phosphate oxidase N-terminal" evidence="3">
    <location>
        <begin position="5"/>
        <end position="126"/>
    </location>
</feature>
<accession>A0A365H7Q7</accession>
<feature type="region of interest" description="Disordered" evidence="2">
    <location>
        <begin position="87"/>
        <end position="108"/>
    </location>
</feature>
<dbReference type="NCBIfam" id="TIGR03618">
    <property type="entry name" value="Rv1155_F420"/>
    <property type="match status" value="1"/>
</dbReference>
<dbReference type="InterPro" id="IPR052019">
    <property type="entry name" value="F420H2_bilvrd_red/Heme_oxyg"/>
</dbReference>
<keyword evidence="1" id="KW-0560">Oxidoreductase</keyword>
<protein>
    <submittedName>
        <fullName evidence="4">PPOX class F420-dependent oxidoreductase</fullName>
    </submittedName>
</protein>
<dbReference type="PANTHER" id="PTHR35176:SF6">
    <property type="entry name" value="HEME OXYGENASE HI_0854-RELATED"/>
    <property type="match status" value="1"/>
</dbReference>
<dbReference type="InterPro" id="IPR011576">
    <property type="entry name" value="Pyridox_Oxase_N"/>
</dbReference>
<dbReference type="Proteomes" id="UP000251891">
    <property type="component" value="Unassembled WGS sequence"/>
</dbReference>
<name>A0A365H7Q7_9ACTN</name>
<dbReference type="InterPro" id="IPR012349">
    <property type="entry name" value="Split_barrel_FMN-bd"/>
</dbReference>
<dbReference type="OrthoDB" id="162914at2"/>
<evidence type="ECO:0000313" key="4">
    <source>
        <dbReference type="EMBL" id="RAY15042.1"/>
    </source>
</evidence>
<proteinExistence type="predicted"/>
<sequence length="131" mass="14508">MGAALDEETRKLLDGRNFATVATVNPDGGPQSSVVWILREDDTVLFSVTATKQKALNLARDPRISLTVYATENPYRSVEIRGTAELTEDPDKTLPPRLSHKYLGEDPPPESTDVFRLIVRVTPQKVNAFSI</sequence>
<dbReference type="PANTHER" id="PTHR35176">
    <property type="entry name" value="HEME OXYGENASE HI_0854-RELATED"/>
    <property type="match status" value="1"/>
</dbReference>
<dbReference type="AlphaFoldDB" id="A0A365H7Q7"/>
<dbReference type="Gene3D" id="2.30.110.10">
    <property type="entry name" value="Electron Transport, Fmn-binding Protein, Chain A"/>
    <property type="match status" value="1"/>
</dbReference>
<dbReference type="GO" id="GO:0070967">
    <property type="term" value="F:coenzyme F420 binding"/>
    <property type="evidence" value="ECO:0007669"/>
    <property type="project" value="TreeGrafter"/>
</dbReference>
<dbReference type="RefSeq" id="WP_111865285.1">
    <property type="nucleotide sequence ID" value="NZ_QLYX01000004.1"/>
</dbReference>
<dbReference type="SUPFAM" id="SSF50475">
    <property type="entry name" value="FMN-binding split barrel"/>
    <property type="match status" value="1"/>
</dbReference>
<dbReference type="Pfam" id="PF01243">
    <property type="entry name" value="PNPOx_N"/>
    <property type="match status" value="1"/>
</dbReference>
<keyword evidence="5" id="KW-1185">Reference proteome</keyword>
<dbReference type="GO" id="GO:0005829">
    <property type="term" value="C:cytosol"/>
    <property type="evidence" value="ECO:0007669"/>
    <property type="project" value="TreeGrafter"/>
</dbReference>
<comment type="caution">
    <text evidence="4">The sequence shown here is derived from an EMBL/GenBank/DDBJ whole genome shotgun (WGS) entry which is preliminary data.</text>
</comment>
<reference evidence="4 5" key="1">
    <citation type="submission" date="2018-06" db="EMBL/GenBank/DDBJ databases">
        <title>Actinomadura craniellae sp. nov. isolated from marine sponge Craniella sp.</title>
        <authorList>
            <person name="Li L."/>
            <person name="Xu Q.H."/>
            <person name="Lin H.W."/>
            <person name="Lu Y.H."/>
        </authorList>
    </citation>
    <scope>NUCLEOTIDE SEQUENCE [LARGE SCALE GENOMIC DNA]</scope>
    <source>
        <strain evidence="4 5">LHW63021</strain>
    </source>
</reference>
<dbReference type="EMBL" id="QLYX01000004">
    <property type="protein sequence ID" value="RAY15042.1"/>
    <property type="molecule type" value="Genomic_DNA"/>
</dbReference>
<evidence type="ECO:0000256" key="1">
    <source>
        <dbReference type="ARBA" id="ARBA00023002"/>
    </source>
</evidence>
<dbReference type="GO" id="GO:0016627">
    <property type="term" value="F:oxidoreductase activity, acting on the CH-CH group of donors"/>
    <property type="evidence" value="ECO:0007669"/>
    <property type="project" value="TreeGrafter"/>
</dbReference>
<evidence type="ECO:0000256" key="2">
    <source>
        <dbReference type="SAM" id="MobiDB-lite"/>
    </source>
</evidence>
<evidence type="ECO:0000313" key="5">
    <source>
        <dbReference type="Proteomes" id="UP000251891"/>
    </source>
</evidence>
<dbReference type="InterPro" id="IPR019920">
    <property type="entry name" value="F420-binding_dom_put"/>
</dbReference>
<evidence type="ECO:0000259" key="3">
    <source>
        <dbReference type="Pfam" id="PF01243"/>
    </source>
</evidence>
<gene>
    <name evidence="4" type="ORF">DPM19_09870</name>
</gene>